<organism evidence="1 2">
    <name type="scientific">Amycolatopsis taiwanensis</name>
    <dbReference type="NCBI Taxonomy" id="342230"/>
    <lineage>
        <taxon>Bacteria</taxon>
        <taxon>Bacillati</taxon>
        <taxon>Actinomycetota</taxon>
        <taxon>Actinomycetes</taxon>
        <taxon>Pseudonocardiales</taxon>
        <taxon>Pseudonocardiaceae</taxon>
        <taxon>Amycolatopsis</taxon>
    </lineage>
</organism>
<dbReference type="AlphaFoldDB" id="A0A9W6VE15"/>
<evidence type="ECO:0000313" key="1">
    <source>
        <dbReference type="EMBL" id="GLY65315.1"/>
    </source>
</evidence>
<gene>
    <name evidence="1" type="ORF">Atai01_19340</name>
</gene>
<proteinExistence type="predicted"/>
<dbReference type="RefSeq" id="WP_285486866.1">
    <property type="nucleotide sequence ID" value="NZ_BSTI01000004.1"/>
</dbReference>
<dbReference type="Proteomes" id="UP001165136">
    <property type="component" value="Unassembled WGS sequence"/>
</dbReference>
<accession>A0A9W6VE15</accession>
<dbReference type="EMBL" id="BSTI01000004">
    <property type="protein sequence ID" value="GLY65315.1"/>
    <property type="molecule type" value="Genomic_DNA"/>
</dbReference>
<comment type="caution">
    <text evidence="1">The sequence shown here is derived from an EMBL/GenBank/DDBJ whole genome shotgun (WGS) entry which is preliminary data.</text>
</comment>
<evidence type="ECO:0000313" key="2">
    <source>
        <dbReference type="Proteomes" id="UP001165136"/>
    </source>
</evidence>
<reference evidence="1" key="1">
    <citation type="submission" date="2023-03" db="EMBL/GenBank/DDBJ databases">
        <title>Amycolatopsis taiwanensis NBRC 103393.</title>
        <authorList>
            <person name="Ichikawa N."/>
            <person name="Sato H."/>
            <person name="Tonouchi N."/>
        </authorList>
    </citation>
    <scope>NUCLEOTIDE SEQUENCE</scope>
    <source>
        <strain evidence="1">NBRC 103393</strain>
    </source>
</reference>
<protein>
    <submittedName>
        <fullName evidence="1">Uncharacterized protein</fullName>
    </submittedName>
</protein>
<sequence>MPVRRCGDGARADFPAFPSGGMFLARTTIGEEHVAGMKKVVLVASVALVLFFLITRPTQSADVVQTSLGGLRNGADGLVTFVHNLFGSGYSGSDHYSGNDHYSGSENAGGGEVYTIH</sequence>
<keyword evidence="2" id="KW-1185">Reference proteome</keyword>
<name>A0A9W6VE15_9PSEU</name>